<sequence length="165" mass="18619">MCLPTRTWAAYRVADEVPPQAPQTVQVDYQQSKAKPTSHSVSSEIRFTQESTFKWPPAQVLRVNAGHQAPEILASWETEHWNQGQVGRTDFPRLTHNVTNNYLASPCSRFCNATWLIDFMRNGHCALFASFFFSGLEKFLSQEPVTVPSPPLSATHGSLFPIWPN</sequence>
<protein>
    <submittedName>
        <fullName evidence="1">Uncharacterized protein</fullName>
    </submittedName>
</protein>
<comment type="caution">
    <text evidence="1">The sequence shown here is derived from an EMBL/GenBank/DDBJ whole genome shotgun (WGS) entry which is preliminary data.</text>
</comment>
<keyword evidence="2" id="KW-1185">Reference proteome</keyword>
<dbReference type="RefSeq" id="XP_070904026.1">
    <property type="nucleotide sequence ID" value="XM_071036565.1"/>
</dbReference>
<name>A0ABR4L6F8_9EURO</name>
<accession>A0ABR4L6F8</accession>
<organism evidence="1 2">
    <name type="scientific">Aspergillus pseudodeflectus</name>
    <dbReference type="NCBI Taxonomy" id="176178"/>
    <lineage>
        <taxon>Eukaryota</taxon>
        <taxon>Fungi</taxon>
        <taxon>Dikarya</taxon>
        <taxon>Ascomycota</taxon>
        <taxon>Pezizomycotina</taxon>
        <taxon>Eurotiomycetes</taxon>
        <taxon>Eurotiomycetidae</taxon>
        <taxon>Eurotiales</taxon>
        <taxon>Aspergillaceae</taxon>
        <taxon>Aspergillus</taxon>
        <taxon>Aspergillus subgen. Nidulantes</taxon>
    </lineage>
</organism>
<gene>
    <name evidence="1" type="ORF">BJX68DRAFT_145623</name>
</gene>
<evidence type="ECO:0000313" key="2">
    <source>
        <dbReference type="Proteomes" id="UP001610444"/>
    </source>
</evidence>
<proteinExistence type="predicted"/>
<dbReference type="EMBL" id="JBFXLR010000004">
    <property type="protein sequence ID" value="KAL2859062.1"/>
    <property type="molecule type" value="Genomic_DNA"/>
</dbReference>
<dbReference type="GeneID" id="98151729"/>
<reference evidence="1 2" key="1">
    <citation type="submission" date="2024-07" db="EMBL/GenBank/DDBJ databases">
        <title>Section-level genome sequencing and comparative genomics of Aspergillus sections Usti and Cavernicolus.</title>
        <authorList>
            <consortium name="Lawrence Berkeley National Laboratory"/>
            <person name="Nybo J.L."/>
            <person name="Vesth T.C."/>
            <person name="Theobald S."/>
            <person name="Frisvad J.C."/>
            <person name="Larsen T.O."/>
            <person name="Kjaerboelling I."/>
            <person name="Rothschild-Mancinelli K."/>
            <person name="Lyhne E.K."/>
            <person name="Kogle M.E."/>
            <person name="Barry K."/>
            <person name="Clum A."/>
            <person name="Na H."/>
            <person name="Ledsgaard L."/>
            <person name="Lin J."/>
            <person name="Lipzen A."/>
            <person name="Kuo A."/>
            <person name="Riley R."/>
            <person name="Mondo S."/>
            <person name="LaButti K."/>
            <person name="Haridas S."/>
            <person name="Pangalinan J."/>
            <person name="Salamov A.A."/>
            <person name="Simmons B.A."/>
            <person name="Magnuson J.K."/>
            <person name="Chen J."/>
            <person name="Drula E."/>
            <person name="Henrissat B."/>
            <person name="Wiebenga A."/>
            <person name="Lubbers R.J."/>
            <person name="Gomes A.C."/>
            <person name="Macurrencykelacurrency M.R."/>
            <person name="Stajich J."/>
            <person name="Grigoriev I.V."/>
            <person name="Mortensen U.H."/>
            <person name="De vries R.P."/>
            <person name="Baker S.E."/>
            <person name="Andersen M.R."/>
        </authorList>
    </citation>
    <scope>NUCLEOTIDE SEQUENCE [LARGE SCALE GENOMIC DNA]</scope>
    <source>
        <strain evidence="1 2">CBS 756.74</strain>
    </source>
</reference>
<evidence type="ECO:0000313" key="1">
    <source>
        <dbReference type="EMBL" id="KAL2859062.1"/>
    </source>
</evidence>
<dbReference type="Proteomes" id="UP001610444">
    <property type="component" value="Unassembled WGS sequence"/>
</dbReference>